<dbReference type="PROSITE" id="PS50878">
    <property type="entry name" value="RT_POL"/>
    <property type="match status" value="1"/>
</dbReference>
<dbReference type="Pfam" id="PF00078">
    <property type="entry name" value="RVT_1"/>
    <property type="match status" value="1"/>
</dbReference>
<evidence type="ECO:0000313" key="3">
    <source>
        <dbReference type="Proteomes" id="UP001168821"/>
    </source>
</evidence>
<keyword evidence="3" id="KW-1185">Reference proteome</keyword>
<evidence type="ECO:0000313" key="2">
    <source>
        <dbReference type="EMBL" id="KAJ3647696.1"/>
    </source>
</evidence>
<comment type="caution">
    <text evidence="2">The sequence shown here is derived from an EMBL/GenBank/DDBJ whole genome shotgun (WGS) entry which is preliminary data.</text>
</comment>
<dbReference type="PANTHER" id="PTHR33332">
    <property type="entry name" value="REVERSE TRANSCRIPTASE DOMAIN-CONTAINING PROTEIN"/>
    <property type="match status" value="1"/>
</dbReference>
<dbReference type="CDD" id="cd01650">
    <property type="entry name" value="RT_nLTR_like"/>
    <property type="match status" value="1"/>
</dbReference>
<evidence type="ECO:0000259" key="1">
    <source>
        <dbReference type="PROSITE" id="PS50878"/>
    </source>
</evidence>
<dbReference type="GO" id="GO:0071897">
    <property type="term" value="P:DNA biosynthetic process"/>
    <property type="evidence" value="ECO:0007669"/>
    <property type="project" value="UniProtKB-ARBA"/>
</dbReference>
<organism evidence="2 3">
    <name type="scientific">Zophobas morio</name>
    <dbReference type="NCBI Taxonomy" id="2755281"/>
    <lineage>
        <taxon>Eukaryota</taxon>
        <taxon>Metazoa</taxon>
        <taxon>Ecdysozoa</taxon>
        <taxon>Arthropoda</taxon>
        <taxon>Hexapoda</taxon>
        <taxon>Insecta</taxon>
        <taxon>Pterygota</taxon>
        <taxon>Neoptera</taxon>
        <taxon>Endopterygota</taxon>
        <taxon>Coleoptera</taxon>
        <taxon>Polyphaga</taxon>
        <taxon>Cucujiformia</taxon>
        <taxon>Tenebrionidae</taxon>
        <taxon>Zophobas</taxon>
    </lineage>
</organism>
<protein>
    <recommendedName>
        <fullName evidence="1">Reverse transcriptase domain-containing protein</fullName>
    </recommendedName>
</protein>
<gene>
    <name evidence="2" type="ORF">Zmor_019560</name>
</gene>
<dbReference type="SUPFAM" id="SSF56672">
    <property type="entry name" value="DNA/RNA polymerases"/>
    <property type="match status" value="1"/>
</dbReference>
<accession>A0AA38I3V8</accession>
<dbReference type="Proteomes" id="UP001168821">
    <property type="component" value="Unassembled WGS sequence"/>
</dbReference>
<sequence length="586" mass="67146">MIMRNAEVSCTLLQNLEQLSIEKHVDDLFTKFVNLIEGHVGQAFPLKEVKRQPNNNKTVKWFDSELIQMRETLQHLCEINNLIGSEQTKSAKNSFRKVKKMLCNEKFISTASNKVKAMWKIINETRNKSVKNSQKLSCDMTCDDFNNYFINEISKLGTQSNNDCDIELCDIAKVSHIKVREAIDNLKNSNSSDIFNLNVKIVKSIKDLLIPPLAKLINFCINYCVFPKCLKTAVTVPVYKKGDTNNQSNYRLISLLPIFGKILEKILFEQLCTYLESHVLLSDSQYGFRRNRSTGNATQELVNFISQCFEDRKIAVASFLDLSKAFDCVSHKLLLKKLTAYNLVPSSIQLIRSYLEDRHQVVKYKEQLSDCLLVRKGVPQGSILGPLLFITFINDLSSSIDSKIILYADDITLINQATSTETICVKREETQSRAEDWFRQNDLSLNANKTTTMLFSLKNSDVPPDFTTSAQFLGIHLDAKLTWKVHGDELANRISKNLFVLRSLKNKVSNQVLRTAYFALCESHLRYCILTWDHASICNRIFRLQRRAIRILAGIGYRDDCRSYFTSLRILTLPSVYTYIKFTATS</sequence>
<reference evidence="2" key="1">
    <citation type="journal article" date="2023" name="G3 (Bethesda)">
        <title>Whole genome assemblies of Zophobas morio and Tenebrio molitor.</title>
        <authorList>
            <person name="Kaur S."/>
            <person name="Stinson S.A."/>
            <person name="diCenzo G.C."/>
        </authorList>
    </citation>
    <scope>NUCLEOTIDE SEQUENCE</scope>
    <source>
        <strain evidence="2">QUZm001</strain>
    </source>
</reference>
<feature type="domain" description="Reverse transcriptase" evidence="1">
    <location>
        <begin position="219"/>
        <end position="477"/>
    </location>
</feature>
<dbReference type="EMBL" id="JALNTZ010000006">
    <property type="protein sequence ID" value="KAJ3647696.1"/>
    <property type="molecule type" value="Genomic_DNA"/>
</dbReference>
<name>A0AA38I3V8_9CUCU</name>
<dbReference type="InterPro" id="IPR043502">
    <property type="entry name" value="DNA/RNA_pol_sf"/>
</dbReference>
<proteinExistence type="predicted"/>
<dbReference type="InterPro" id="IPR000477">
    <property type="entry name" value="RT_dom"/>
</dbReference>
<dbReference type="AlphaFoldDB" id="A0AA38I3V8"/>